<dbReference type="CDD" id="cd22209">
    <property type="entry name" value="EMC10"/>
    <property type="match status" value="1"/>
</dbReference>
<sequence length="268" mass="27425">MVPSLSVALSALLALSALVVAESPAPRTYTLLHRHLSASASPAWQLRGHVSLEPSLSALHGVDALLQAQAQPHEVLHGDKGWYQVLLQPGDVSPGGSNVPADAWLASTRACHLPSSQALTLHLPPLGAANSGSVRALSLQTLDLASDELDASGCPRVPRVAGAQETQTQLHVVRAGGAGTPPPRPPPVLKPDGTPLADGEAPPKEKSFVQKYWWALGLAVIMLAIPSELADSGETEEGGDAMSGPRLGGSSGAGAGPAQAGGGMKRIR</sequence>
<keyword evidence="2" id="KW-0732">Signal</keyword>
<reference evidence="3 4" key="1">
    <citation type="journal article" date="2018" name="Mol. Biol. Evol.">
        <title>Broad Genomic Sampling Reveals a Smut Pathogenic Ancestry of the Fungal Clade Ustilaginomycotina.</title>
        <authorList>
            <person name="Kijpornyongpan T."/>
            <person name="Mondo S.J."/>
            <person name="Barry K."/>
            <person name="Sandor L."/>
            <person name="Lee J."/>
            <person name="Lipzen A."/>
            <person name="Pangilinan J."/>
            <person name="LaButti K."/>
            <person name="Hainaut M."/>
            <person name="Henrissat B."/>
            <person name="Grigoriev I.V."/>
            <person name="Spatafora J.W."/>
            <person name="Aime M.C."/>
        </authorList>
    </citation>
    <scope>NUCLEOTIDE SEQUENCE [LARGE SCALE GENOMIC DNA]</scope>
    <source>
        <strain evidence="3 4">MCA 4186</strain>
    </source>
</reference>
<feature type="chain" id="PRO_5016244196" description="ER membrane protein complex subunit 10" evidence="2">
    <location>
        <begin position="22"/>
        <end position="268"/>
    </location>
</feature>
<proteinExistence type="predicted"/>
<feature type="region of interest" description="Disordered" evidence="1">
    <location>
        <begin position="232"/>
        <end position="268"/>
    </location>
</feature>
<keyword evidence="4" id="KW-1185">Reference proteome</keyword>
<evidence type="ECO:0000256" key="2">
    <source>
        <dbReference type="SAM" id="SignalP"/>
    </source>
</evidence>
<dbReference type="GeneID" id="37270931"/>
<dbReference type="OrthoDB" id="1894652at2759"/>
<feature type="compositionally biased region" description="Pro residues" evidence="1">
    <location>
        <begin position="180"/>
        <end position="189"/>
    </location>
</feature>
<feature type="signal peptide" evidence="2">
    <location>
        <begin position="1"/>
        <end position="21"/>
    </location>
</feature>
<evidence type="ECO:0000256" key="1">
    <source>
        <dbReference type="SAM" id="MobiDB-lite"/>
    </source>
</evidence>
<dbReference type="Proteomes" id="UP000245946">
    <property type="component" value="Unassembled WGS sequence"/>
</dbReference>
<gene>
    <name evidence="3" type="ORF">FA09DRAFT_332262</name>
</gene>
<feature type="region of interest" description="Disordered" evidence="1">
    <location>
        <begin position="174"/>
        <end position="203"/>
    </location>
</feature>
<name>A0A316Z1C2_9BASI</name>
<protein>
    <recommendedName>
        <fullName evidence="5">ER membrane protein complex subunit 10</fullName>
    </recommendedName>
</protein>
<dbReference type="STRING" id="58919.A0A316Z1C2"/>
<accession>A0A316Z1C2</accession>
<evidence type="ECO:0008006" key="5">
    <source>
        <dbReference type="Google" id="ProtNLM"/>
    </source>
</evidence>
<evidence type="ECO:0000313" key="4">
    <source>
        <dbReference type="Proteomes" id="UP000245946"/>
    </source>
</evidence>
<dbReference type="EMBL" id="KZ819305">
    <property type="protein sequence ID" value="PWN95369.1"/>
    <property type="molecule type" value="Genomic_DNA"/>
</dbReference>
<evidence type="ECO:0000313" key="3">
    <source>
        <dbReference type="EMBL" id="PWN95369.1"/>
    </source>
</evidence>
<feature type="compositionally biased region" description="Gly residues" evidence="1">
    <location>
        <begin position="246"/>
        <end position="268"/>
    </location>
</feature>
<organism evidence="3 4">
    <name type="scientific">Tilletiopsis washingtonensis</name>
    <dbReference type="NCBI Taxonomy" id="58919"/>
    <lineage>
        <taxon>Eukaryota</taxon>
        <taxon>Fungi</taxon>
        <taxon>Dikarya</taxon>
        <taxon>Basidiomycota</taxon>
        <taxon>Ustilaginomycotina</taxon>
        <taxon>Exobasidiomycetes</taxon>
        <taxon>Entylomatales</taxon>
        <taxon>Entylomatales incertae sedis</taxon>
        <taxon>Tilletiopsis</taxon>
    </lineage>
</organism>
<dbReference type="AlphaFoldDB" id="A0A316Z1C2"/>
<dbReference type="RefSeq" id="XP_025595648.1">
    <property type="nucleotide sequence ID" value="XM_025743387.1"/>
</dbReference>